<evidence type="ECO:0000313" key="7">
    <source>
        <dbReference type="Proteomes" id="UP000197092"/>
    </source>
</evidence>
<dbReference type="SUPFAM" id="SSF103473">
    <property type="entry name" value="MFS general substrate transporter"/>
    <property type="match status" value="1"/>
</dbReference>
<dbReference type="AlphaFoldDB" id="A0AAN1FG73"/>
<evidence type="ECO:0000256" key="3">
    <source>
        <dbReference type="ARBA" id="ARBA00023136"/>
    </source>
</evidence>
<accession>A0AAN1FG73</accession>
<dbReference type="InterPro" id="IPR036259">
    <property type="entry name" value="MFS_trans_sf"/>
</dbReference>
<feature type="transmembrane region" description="Helical" evidence="4">
    <location>
        <begin position="274"/>
        <end position="296"/>
    </location>
</feature>
<dbReference type="EMBL" id="CP018308">
    <property type="protein sequence ID" value="ASI90032.1"/>
    <property type="molecule type" value="Genomic_DNA"/>
</dbReference>
<proteinExistence type="predicted"/>
<dbReference type="KEGG" id="vsh:BSZ05_09690"/>
<feature type="domain" description="Major facilitator superfamily (MFS) profile" evidence="5">
    <location>
        <begin position="1"/>
        <end position="393"/>
    </location>
</feature>
<keyword evidence="1 4" id="KW-0812">Transmembrane</keyword>
<name>A0AAN1FG73_9VIBR</name>
<evidence type="ECO:0000313" key="6">
    <source>
        <dbReference type="EMBL" id="ASI90032.1"/>
    </source>
</evidence>
<dbReference type="Pfam" id="PF07690">
    <property type="entry name" value="MFS_1"/>
    <property type="match status" value="1"/>
</dbReference>
<feature type="transmembrane region" description="Helical" evidence="4">
    <location>
        <begin position="162"/>
        <end position="179"/>
    </location>
</feature>
<dbReference type="RefSeq" id="WP_088876743.1">
    <property type="nucleotide sequence ID" value="NZ_CP018308.1"/>
</dbReference>
<feature type="transmembrane region" description="Helical" evidence="4">
    <location>
        <begin position="37"/>
        <end position="61"/>
    </location>
</feature>
<feature type="transmembrane region" description="Helical" evidence="4">
    <location>
        <begin position="7"/>
        <end position="31"/>
    </location>
</feature>
<dbReference type="InterPro" id="IPR011701">
    <property type="entry name" value="MFS"/>
</dbReference>
<evidence type="ECO:0000256" key="1">
    <source>
        <dbReference type="ARBA" id="ARBA00022692"/>
    </source>
</evidence>
<dbReference type="Gene3D" id="1.20.1250.20">
    <property type="entry name" value="MFS general substrate transporter like domains"/>
    <property type="match status" value="2"/>
</dbReference>
<sequence length="393" mass="42066">MKIFRPWYLAQMSIGVVQWVGIALMLTPLIIERTGSGALMGVVMSVIGLFGICAPLIGWICDRYAIHRQMQKVALFAHLLSLALLYFATNQAYLYVLVGLSIGIGTVTQLVLNPTFVLNALPKEAHSRGLSRLFQLQFFGIVVAGLLVGIVSLLGWSSEQQLILLMGLVMVSLLAVFVSPPPKIEMTTETDNSELPSANDTPTSTPRTLAFVLFLTTVFISMFTSSNLMETGPLIIKEVFNVDLGHSAFGLSASAVLTMVLLEPAGRFAEKYGAYAVWIAALLCYAITALSLWLAVGSTIPSFIPILLIMLMMQAISWFDMAIPSIADSLSPSSPALTQGLLLFSMAGGFGVGTFIAGQLIENEGFVAVVNYCAGSIAVAIAIAITTLISKAK</sequence>
<dbReference type="InterPro" id="IPR020846">
    <property type="entry name" value="MFS_dom"/>
</dbReference>
<feature type="transmembrane region" description="Helical" evidence="4">
    <location>
        <begin position="302"/>
        <end position="319"/>
    </location>
</feature>
<dbReference type="GO" id="GO:0022857">
    <property type="term" value="F:transmembrane transporter activity"/>
    <property type="evidence" value="ECO:0007669"/>
    <property type="project" value="InterPro"/>
</dbReference>
<feature type="transmembrane region" description="Helical" evidence="4">
    <location>
        <begin position="244"/>
        <end position="262"/>
    </location>
</feature>
<dbReference type="PROSITE" id="PS50850">
    <property type="entry name" value="MFS"/>
    <property type="match status" value="1"/>
</dbReference>
<keyword evidence="2 4" id="KW-1133">Transmembrane helix</keyword>
<feature type="transmembrane region" description="Helical" evidence="4">
    <location>
        <begin position="367"/>
        <end position="389"/>
    </location>
</feature>
<organism evidence="6 7">
    <name type="scientific">Vibrio mediterranei</name>
    <dbReference type="NCBI Taxonomy" id="689"/>
    <lineage>
        <taxon>Bacteria</taxon>
        <taxon>Pseudomonadati</taxon>
        <taxon>Pseudomonadota</taxon>
        <taxon>Gammaproteobacteria</taxon>
        <taxon>Vibrionales</taxon>
        <taxon>Vibrionaceae</taxon>
        <taxon>Vibrio</taxon>
    </lineage>
</organism>
<feature type="transmembrane region" description="Helical" evidence="4">
    <location>
        <begin position="208"/>
        <end position="224"/>
    </location>
</feature>
<reference evidence="7" key="1">
    <citation type="submission" date="2016-12" db="EMBL/GenBank/DDBJ databases">
        <title>Comparative genomic analysis reveals the diversity, evolution, and environmental adaptation strategies of the genus Vibrio.</title>
        <authorList>
            <person name="Lin H."/>
            <person name="Wang X."/>
            <person name="Zhang X.-H."/>
        </authorList>
    </citation>
    <scope>NUCLEOTIDE SEQUENCE [LARGE SCALE GENOMIC DNA]</scope>
    <source>
        <strain evidence="7">QT6D1</strain>
    </source>
</reference>
<feature type="transmembrane region" description="Helical" evidence="4">
    <location>
        <begin position="95"/>
        <end position="121"/>
    </location>
</feature>
<evidence type="ECO:0000256" key="4">
    <source>
        <dbReference type="SAM" id="Phobius"/>
    </source>
</evidence>
<gene>
    <name evidence="6" type="ORF">BSZ05_09690</name>
</gene>
<protein>
    <submittedName>
        <fullName evidence="6">MFS transporter</fullName>
    </submittedName>
</protein>
<feature type="transmembrane region" description="Helical" evidence="4">
    <location>
        <begin position="133"/>
        <end position="156"/>
    </location>
</feature>
<feature type="transmembrane region" description="Helical" evidence="4">
    <location>
        <begin position="340"/>
        <end position="361"/>
    </location>
</feature>
<evidence type="ECO:0000259" key="5">
    <source>
        <dbReference type="PROSITE" id="PS50850"/>
    </source>
</evidence>
<keyword evidence="3 4" id="KW-0472">Membrane</keyword>
<dbReference type="Proteomes" id="UP000197092">
    <property type="component" value="Chromosome 1"/>
</dbReference>
<evidence type="ECO:0000256" key="2">
    <source>
        <dbReference type="ARBA" id="ARBA00022989"/>
    </source>
</evidence>